<dbReference type="Proteomes" id="UP000658202">
    <property type="component" value="Unassembled WGS sequence"/>
</dbReference>
<dbReference type="EMBL" id="RAQH01000001">
    <property type="protein sequence ID" value="RKE90014.1"/>
    <property type="molecule type" value="Genomic_DNA"/>
</dbReference>
<reference evidence="1" key="4">
    <citation type="submission" date="2024-05" db="EMBL/GenBank/DDBJ databases">
        <authorList>
            <person name="Sun Q."/>
            <person name="Sedlacek I."/>
        </authorList>
    </citation>
    <scope>NUCLEOTIDE SEQUENCE</scope>
    <source>
        <strain evidence="1">CCM 8490</strain>
    </source>
</reference>
<evidence type="ECO:0000313" key="3">
    <source>
        <dbReference type="Proteomes" id="UP000285906"/>
    </source>
</evidence>
<gene>
    <name evidence="2" type="ORF">BXY58_0599</name>
    <name evidence="1" type="ORF">GCM10007332_05740</name>
</gene>
<evidence type="ECO:0008006" key="5">
    <source>
        <dbReference type="Google" id="ProtNLM"/>
    </source>
</evidence>
<organism evidence="2 3">
    <name type="scientific">Epilithonimonas arachidiradicis</name>
    <dbReference type="NCBI Taxonomy" id="1617282"/>
    <lineage>
        <taxon>Bacteria</taxon>
        <taxon>Pseudomonadati</taxon>
        <taxon>Bacteroidota</taxon>
        <taxon>Flavobacteriia</taxon>
        <taxon>Flavobacteriales</taxon>
        <taxon>Weeksellaceae</taxon>
        <taxon>Chryseobacterium group</taxon>
        <taxon>Epilithonimonas</taxon>
    </lineage>
</organism>
<reference evidence="4" key="3">
    <citation type="journal article" date="2019" name="Int. J. Syst. Evol. Microbiol.">
        <title>The Global Catalogue of Microorganisms (GCM) 10K type strain sequencing project: providing services to taxonomists for standard genome sequencing and annotation.</title>
        <authorList>
            <consortium name="The Broad Institute Genomics Platform"/>
            <consortium name="The Broad Institute Genome Sequencing Center for Infectious Disease"/>
            <person name="Wu L."/>
            <person name="Ma J."/>
        </authorList>
    </citation>
    <scope>NUCLEOTIDE SEQUENCE [LARGE SCALE GENOMIC DNA]</scope>
    <source>
        <strain evidence="4">CCM 8490</strain>
    </source>
</reference>
<evidence type="ECO:0000313" key="1">
    <source>
        <dbReference type="EMBL" id="GGG47100.1"/>
    </source>
</evidence>
<evidence type="ECO:0000313" key="2">
    <source>
        <dbReference type="EMBL" id="RKE90014.1"/>
    </source>
</evidence>
<dbReference type="Proteomes" id="UP000285906">
    <property type="component" value="Unassembled WGS sequence"/>
</dbReference>
<dbReference type="EMBL" id="BMCW01000001">
    <property type="protein sequence ID" value="GGG47100.1"/>
    <property type="molecule type" value="Genomic_DNA"/>
</dbReference>
<dbReference type="RefSeq" id="WP_229728377.1">
    <property type="nucleotide sequence ID" value="NZ_BMCW01000001.1"/>
</dbReference>
<evidence type="ECO:0000313" key="4">
    <source>
        <dbReference type="Proteomes" id="UP000658202"/>
    </source>
</evidence>
<sequence>MTYIEANFVDMKDLKFTDDLEIKDGDFVIDDSDNQHQKHILMAYKGEYKQYPEIGVGIDQMLNEDDITPILIEAKKNLQYDGVDVKNVYFTDEGKLKVDGKYKS</sequence>
<proteinExistence type="predicted"/>
<protein>
    <recommendedName>
        <fullName evidence="5">Oxidase</fullName>
    </recommendedName>
</protein>
<reference evidence="2 3" key="2">
    <citation type="submission" date="2018-09" db="EMBL/GenBank/DDBJ databases">
        <title>Genomic Encyclopedia of Archaeal and Bacterial Type Strains, Phase II (KMG-II): from individual species to whole genera.</title>
        <authorList>
            <person name="Goeker M."/>
        </authorList>
    </citation>
    <scope>NUCLEOTIDE SEQUENCE [LARGE SCALE GENOMIC DNA]</scope>
    <source>
        <strain evidence="2 3">DSM 27620</strain>
    </source>
</reference>
<accession>A0A420DDV8</accession>
<dbReference type="AlphaFoldDB" id="A0A420DDV8"/>
<reference evidence="1" key="1">
    <citation type="journal article" date="2014" name="Int. J. Syst. Evol. Microbiol.">
        <title>Complete genome of a new Firmicutes species belonging to the dominant human colonic microbiota ('Ruminococcus bicirculans') reveals two chromosomes and a selective capacity to utilize plant glucans.</title>
        <authorList>
            <consortium name="NISC Comparative Sequencing Program"/>
            <person name="Wegmann U."/>
            <person name="Louis P."/>
            <person name="Goesmann A."/>
            <person name="Henrissat B."/>
            <person name="Duncan S.H."/>
            <person name="Flint H.J."/>
        </authorList>
    </citation>
    <scope>NUCLEOTIDE SEQUENCE</scope>
    <source>
        <strain evidence="1">CCM 8490</strain>
    </source>
</reference>
<name>A0A420DDV8_9FLAO</name>
<keyword evidence="4" id="KW-1185">Reference proteome</keyword>
<comment type="caution">
    <text evidence="2">The sequence shown here is derived from an EMBL/GenBank/DDBJ whole genome shotgun (WGS) entry which is preliminary data.</text>
</comment>